<dbReference type="OrthoDB" id="9813694at2"/>
<sequence>MKPIILASSSRYRQAQLASLGLDVPAIAPDVDETPTEQESAQQLAMRLAQAKARAVAIRHPEALVIGSDQVACVEVNGQPRLLGKPGNFDNAVVQLQMCQGKTVNFYTAVCVHSESQNLSYADIDITQVHFRPLSLSAIKRYVRTEEPYDCAGSFKSEGKGILLFDAIDSRDPNSLIGLPVLLLRDLLAQSGVDLLELATR</sequence>
<dbReference type="Pfam" id="PF02545">
    <property type="entry name" value="Maf"/>
    <property type="match status" value="1"/>
</dbReference>
<comment type="function">
    <text evidence="5">Nucleoside triphosphate pyrophosphatase that hydrolyzes 7-methyl-GTP (m(7)GTP). May have a dual role in cell division arrest and in preventing the incorporation of modified nucleotides into cellular nucleic acids.</text>
</comment>
<protein>
    <recommendedName>
        <fullName evidence="5">7-methyl-GTP pyrophosphatase</fullName>
        <shortName evidence="5">m(7)GTP pyrophosphatase</shortName>
        <ecNumber evidence="5">3.6.1.-</ecNumber>
    </recommendedName>
</protein>
<dbReference type="GO" id="GO:0009117">
    <property type="term" value="P:nucleotide metabolic process"/>
    <property type="evidence" value="ECO:0007669"/>
    <property type="project" value="UniProtKB-KW"/>
</dbReference>
<dbReference type="Gene3D" id="3.90.950.10">
    <property type="match status" value="1"/>
</dbReference>
<dbReference type="GO" id="GO:0047429">
    <property type="term" value="F:nucleoside triphosphate diphosphatase activity"/>
    <property type="evidence" value="ECO:0007669"/>
    <property type="project" value="InterPro"/>
</dbReference>
<dbReference type="CDD" id="cd00555">
    <property type="entry name" value="Maf"/>
    <property type="match status" value="1"/>
</dbReference>
<comment type="caution">
    <text evidence="5">Lacks conserved residue(s) required for the propagation of feature annotation.</text>
</comment>
<feature type="site" description="Important for substrate specificity" evidence="5">
    <location>
        <position position="158"/>
    </location>
</feature>
<keyword evidence="4 5" id="KW-0546">Nucleotide metabolism</keyword>
<evidence type="ECO:0000256" key="1">
    <source>
        <dbReference type="ARBA" id="ARBA00004496"/>
    </source>
</evidence>
<comment type="similarity">
    <text evidence="5">Belongs to the Maf family. YceF subfamily.</text>
</comment>
<evidence type="ECO:0000256" key="5">
    <source>
        <dbReference type="HAMAP-Rule" id="MF_00528"/>
    </source>
</evidence>
<dbReference type="NCBIfam" id="TIGR00172">
    <property type="entry name" value="maf"/>
    <property type="match status" value="1"/>
</dbReference>
<reference evidence="7" key="1">
    <citation type="submission" date="2018-08" db="EMBL/GenBank/DDBJ databases">
        <authorList>
            <person name="Zhang J."/>
            <person name="Du Z.-J."/>
        </authorList>
    </citation>
    <scope>NUCLEOTIDE SEQUENCE [LARGE SCALE GENOMIC DNA]</scope>
    <source>
        <strain evidence="7">KCTC 52655</strain>
    </source>
</reference>
<dbReference type="Proteomes" id="UP000256561">
    <property type="component" value="Unassembled WGS sequence"/>
</dbReference>
<feature type="active site" description="Proton acceptor" evidence="5">
    <location>
        <position position="69"/>
    </location>
</feature>
<comment type="subcellular location">
    <subcellularLocation>
        <location evidence="1 5">Cytoplasm</location>
    </subcellularLocation>
</comment>
<feature type="site" description="Important for substrate specificity" evidence="5">
    <location>
        <position position="12"/>
    </location>
</feature>
<accession>A0A3D8MAW9</accession>
<dbReference type="EC" id="3.6.1.-" evidence="5"/>
<dbReference type="EMBL" id="QRHA01000003">
    <property type="protein sequence ID" value="RDV27430.1"/>
    <property type="molecule type" value="Genomic_DNA"/>
</dbReference>
<comment type="caution">
    <text evidence="6">The sequence shown here is derived from an EMBL/GenBank/DDBJ whole genome shotgun (WGS) entry which is preliminary data.</text>
</comment>
<comment type="catalytic activity">
    <reaction evidence="5">
        <text>N(7)-methyl-GTP + H2O = N(7)-methyl-GMP + diphosphate + H(+)</text>
        <dbReference type="Rhea" id="RHEA:58744"/>
        <dbReference type="ChEBI" id="CHEBI:15377"/>
        <dbReference type="ChEBI" id="CHEBI:15378"/>
        <dbReference type="ChEBI" id="CHEBI:33019"/>
        <dbReference type="ChEBI" id="CHEBI:58285"/>
        <dbReference type="ChEBI" id="CHEBI:87133"/>
    </reaction>
</comment>
<dbReference type="HAMAP" id="MF_00528">
    <property type="entry name" value="Maf"/>
    <property type="match status" value="1"/>
</dbReference>
<dbReference type="GO" id="GO:0005737">
    <property type="term" value="C:cytoplasm"/>
    <property type="evidence" value="ECO:0007669"/>
    <property type="project" value="UniProtKB-SubCell"/>
</dbReference>
<keyword evidence="7" id="KW-1185">Reference proteome</keyword>
<proteinExistence type="inferred from homology"/>
<dbReference type="PANTHER" id="PTHR43213">
    <property type="entry name" value="BIFUNCTIONAL DTTP/UTP PYROPHOSPHATASE/METHYLTRANSFERASE PROTEIN-RELATED"/>
    <property type="match status" value="1"/>
</dbReference>
<gene>
    <name evidence="6" type="primary">maf</name>
    <name evidence="6" type="ORF">DXV75_05205</name>
</gene>
<evidence type="ECO:0000313" key="7">
    <source>
        <dbReference type="Proteomes" id="UP000256561"/>
    </source>
</evidence>
<evidence type="ECO:0000256" key="4">
    <source>
        <dbReference type="ARBA" id="ARBA00023080"/>
    </source>
</evidence>
<evidence type="ECO:0000256" key="3">
    <source>
        <dbReference type="ARBA" id="ARBA00022801"/>
    </source>
</evidence>
<keyword evidence="2 5" id="KW-0963">Cytoplasm</keyword>
<name>A0A3D8MAW9_9ALTE</name>
<keyword evidence="3 5" id="KW-0378">Hydrolase</keyword>
<evidence type="ECO:0000256" key="2">
    <source>
        <dbReference type="ARBA" id="ARBA00022490"/>
    </source>
</evidence>
<feature type="site" description="Important for substrate specificity" evidence="5">
    <location>
        <position position="70"/>
    </location>
</feature>
<evidence type="ECO:0000313" key="6">
    <source>
        <dbReference type="EMBL" id="RDV27430.1"/>
    </source>
</evidence>
<dbReference type="RefSeq" id="WP_115592332.1">
    <property type="nucleotide sequence ID" value="NZ_QRHA01000003.1"/>
</dbReference>
<dbReference type="InterPro" id="IPR003697">
    <property type="entry name" value="Maf-like"/>
</dbReference>
<dbReference type="AlphaFoldDB" id="A0A3D8MAW9"/>
<dbReference type="PIRSF" id="PIRSF006305">
    <property type="entry name" value="Maf"/>
    <property type="match status" value="1"/>
</dbReference>
<dbReference type="InterPro" id="IPR029001">
    <property type="entry name" value="ITPase-like_fam"/>
</dbReference>
<dbReference type="PANTHER" id="PTHR43213:SF10">
    <property type="entry name" value="7-METHYL-GTP PYROPHOSPHATASE"/>
    <property type="match status" value="1"/>
</dbReference>
<comment type="cofactor">
    <cofactor evidence="5">
        <name>a divalent metal cation</name>
        <dbReference type="ChEBI" id="CHEBI:60240"/>
    </cofactor>
</comment>
<organism evidence="6 7">
    <name type="scientific">Alteromonas aestuariivivens</name>
    <dbReference type="NCBI Taxonomy" id="1938339"/>
    <lineage>
        <taxon>Bacteria</taxon>
        <taxon>Pseudomonadati</taxon>
        <taxon>Pseudomonadota</taxon>
        <taxon>Gammaproteobacteria</taxon>
        <taxon>Alteromonadales</taxon>
        <taxon>Alteromonadaceae</taxon>
        <taxon>Alteromonas/Salinimonas group</taxon>
        <taxon>Alteromonas</taxon>
    </lineage>
</organism>
<dbReference type="SUPFAM" id="SSF52972">
    <property type="entry name" value="ITPase-like"/>
    <property type="match status" value="1"/>
</dbReference>